<dbReference type="PANTHER" id="PTHR43303">
    <property type="entry name" value="NADPH DEHYDROGENASE C23G7.10C-RELATED"/>
    <property type="match status" value="1"/>
</dbReference>
<dbReference type="OrthoDB" id="1663137at2759"/>
<keyword evidence="10" id="KW-1185">Reference proteome</keyword>
<organism evidence="9 10">
    <name type="scientific">Klebsormidium nitens</name>
    <name type="common">Green alga</name>
    <name type="synonym">Ulothrix nitens</name>
    <dbReference type="NCBI Taxonomy" id="105231"/>
    <lineage>
        <taxon>Eukaryota</taxon>
        <taxon>Viridiplantae</taxon>
        <taxon>Streptophyta</taxon>
        <taxon>Klebsormidiophyceae</taxon>
        <taxon>Klebsormidiales</taxon>
        <taxon>Klebsormidiaceae</taxon>
        <taxon>Klebsormidium</taxon>
    </lineage>
</organism>
<comment type="similarity">
    <text evidence="2">Belongs to the NADH:flavin oxidoreductase/NADH oxidase family.</text>
</comment>
<dbReference type="STRING" id="105231.A0A1Y1IDP9"/>
<protein>
    <submittedName>
        <fullName evidence="9">NADH:flavin oxidoreductase or 12-oxophytodienoate reductase</fullName>
    </submittedName>
</protein>
<accession>A0A1Y1IDP9</accession>
<keyword evidence="4" id="KW-0288">FMN</keyword>
<dbReference type="InterPro" id="IPR013785">
    <property type="entry name" value="Aldolase_TIM"/>
</dbReference>
<feature type="region of interest" description="Disordered" evidence="7">
    <location>
        <begin position="1"/>
        <end position="30"/>
    </location>
</feature>
<dbReference type="InterPro" id="IPR001155">
    <property type="entry name" value="OxRdtase_FMN_N"/>
</dbReference>
<dbReference type="GO" id="GO:0010181">
    <property type="term" value="F:FMN binding"/>
    <property type="evidence" value="ECO:0007669"/>
    <property type="project" value="InterPro"/>
</dbReference>
<evidence type="ECO:0000256" key="2">
    <source>
        <dbReference type="ARBA" id="ARBA00005979"/>
    </source>
</evidence>
<proteinExistence type="inferred from homology"/>
<evidence type="ECO:0000259" key="8">
    <source>
        <dbReference type="Pfam" id="PF00724"/>
    </source>
</evidence>
<dbReference type="Gene3D" id="3.20.20.70">
    <property type="entry name" value="Aldolase class I"/>
    <property type="match status" value="1"/>
</dbReference>
<dbReference type="OMA" id="YNPRWPW"/>
<sequence length="406" mass="44680">MVQTTPASQAASSSKDAGAKQPFYLPPQEVPTGAPLQSDLSIVPPLFHPLKIRGVTLHNRIVVSPMCMYSADDGMLTEFHFAHHAQFALRGPGAIFIEATAVTPEGRISPQDAGIWDDKHIAPIRRIADLVHSQKIPLGIQLAHAGRKASTSQPWRGYYRVTPEDGGWSDEQVVAPSAIAYDEKHADPREITKEEIEEIEEAFVAAAKRALAAGVDMVEVHGAHGYLIHSFLSPLSNLRTDEYGGSLENRMRFALEVTEKVRAVWPSDKPVFFRVSGTDWAPGGWDIEQTIELARRLQRLGVDVLDVSSGGNTPQQKIKVGPGYQVPLAEKVKQAIPDLLVSTVGLILNPHQANEIIASGKADLVMLAREFLRDPNFVLRAARDLGVDVQWPNQYHRAKDAFYKHP</sequence>
<dbReference type="InterPro" id="IPR044152">
    <property type="entry name" value="YqjM-like"/>
</dbReference>
<evidence type="ECO:0000313" key="9">
    <source>
        <dbReference type="EMBL" id="GAQ86826.1"/>
    </source>
</evidence>
<keyword evidence="3" id="KW-0285">Flavoprotein</keyword>
<evidence type="ECO:0000313" key="10">
    <source>
        <dbReference type="Proteomes" id="UP000054558"/>
    </source>
</evidence>
<dbReference type="GO" id="GO:0050661">
    <property type="term" value="F:NADP binding"/>
    <property type="evidence" value="ECO:0007669"/>
    <property type="project" value="InterPro"/>
</dbReference>
<gene>
    <name evidence="9" type="ORF">KFL_003140050</name>
</gene>
<evidence type="ECO:0000256" key="5">
    <source>
        <dbReference type="ARBA" id="ARBA00022857"/>
    </source>
</evidence>
<dbReference type="CDD" id="cd02932">
    <property type="entry name" value="OYE_YqiM_FMN"/>
    <property type="match status" value="1"/>
</dbReference>
<comment type="cofactor">
    <cofactor evidence="1">
        <name>FMN</name>
        <dbReference type="ChEBI" id="CHEBI:58210"/>
    </cofactor>
</comment>
<dbReference type="PANTHER" id="PTHR43303:SF4">
    <property type="entry name" value="NADPH DEHYDROGENASE C23G7.10C-RELATED"/>
    <property type="match status" value="1"/>
</dbReference>
<evidence type="ECO:0000256" key="6">
    <source>
        <dbReference type="ARBA" id="ARBA00023002"/>
    </source>
</evidence>
<dbReference type="SUPFAM" id="SSF51395">
    <property type="entry name" value="FMN-linked oxidoreductases"/>
    <property type="match status" value="1"/>
</dbReference>
<dbReference type="Proteomes" id="UP000054558">
    <property type="component" value="Unassembled WGS sequence"/>
</dbReference>
<evidence type="ECO:0000256" key="3">
    <source>
        <dbReference type="ARBA" id="ARBA00022630"/>
    </source>
</evidence>
<name>A0A1Y1IDP9_KLENI</name>
<dbReference type="AlphaFoldDB" id="A0A1Y1IDP9"/>
<evidence type="ECO:0000256" key="1">
    <source>
        <dbReference type="ARBA" id="ARBA00001917"/>
    </source>
</evidence>
<dbReference type="GO" id="GO:0003959">
    <property type="term" value="F:NADPH dehydrogenase activity"/>
    <property type="evidence" value="ECO:0007669"/>
    <property type="project" value="InterPro"/>
</dbReference>
<keyword evidence="5" id="KW-0521">NADP</keyword>
<feature type="domain" description="NADH:flavin oxidoreductase/NADH oxidase N-terminal" evidence="8">
    <location>
        <begin position="46"/>
        <end position="384"/>
    </location>
</feature>
<keyword evidence="6" id="KW-0560">Oxidoreductase</keyword>
<dbReference type="EMBL" id="DF237263">
    <property type="protein sequence ID" value="GAQ86826.1"/>
    <property type="molecule type" value="Genomic_DNA"/>
</dbReference>
<reference evidence="9 10" key="1">
    <citation type="journal article" date="2014" name="Nat. Commun.">
        <title>Klebsormidium flaccidum genome reveals primary factors for plant terrestrial adaptation.</title>
        <authorList>
            <person name="Hori K."/>
            <person name="Maruyama F."/>
            <person name="Fujisawa T."/>
            <person name="Togashi T."/>
            <person name="Yamamoto N."/>
            <person name="Seo M."/>
            <person name="Sato S."/>
            <person name="Yamada T."/>
            <person name="Mori H."/>
            <person name="Tajima N."/>
            <person name="Moriyama T."/>
            <person name="Ikeuchi M."/>
            <person name="Watanabe M."/>
            <person name="Wada H."/>
            <person name="Kobayashi K."/>
            <person name="Saito M."/>
            <person name="Masuda T."/>
            <person name="Sasaki-Sekimoto Y."/>
            <person name="Mashiguchi K."/>
            <person name="Awai K."/>
            <person name="Shimojima M."/>
            <person name="Masuda S."/>
            <person name="Iwai M."/>
            <person name="Nobusawa T."/>
            <person name="Narise T."/>
            <person name="Kondo S."/>
            <person name="Saito H."/>
            <person name="Sato R."/>
            <person name="Murakawa M."/>
            <person name="Ihara Y."/>
            <person name="Oshima-Yamada Y."/>
            <person name="Ohtaka K."/>
            <person name="Satoh M."/>
            <person name="Sonobe K."/>
            <person name="Ishii M."/>
            <person name="Ohtani R."/>
            <person name="Kanamori-Sato M."/>
            <person name="Honoki R."/>
            <person name="Miyazaki D."/>
            <person name="Mochizuki H."/>
            <person name="Umetsu J."/>
            <person name="Higashi K."/>
            <person name="Shibata D."/>
            <person name="Kamiya Y."/>
            <person name="Sato N."/>
            <person name="Nakamura Y."/>
            <person name="Tabata S."/>
            <person name="Ida S."/>
            <person name="Kurokawa K."/>
            <person name="Ohta H."/>
        </authorList>
    </citation>
    <scope>NUCLEOTIDE SEQUENCE [LARGE SCALE GENOMIC DNA]</scope>
    <source>
        <strain evidence="9 10">NIES-2285</strain>
    </source>
</reference>
<evidence type="ECO:0000256" key="4">
    <source>
        <dbReference type="ARBA" id="ARBA00022643"/>
    </source>
</evidence>
<dbReference type="Pfam" id="PF00724">
    <property type="entry name" value="Oxidored_FMN"/>
    <property type="match status" value="1"/>
</dbReference>
<evidence type="ECO:0000256" key="7">
    <source>
        <dbReference type="SAM" id="MobiDB-lite"/>
    </source>
</evidence>